<evidence type="ECO:0000313" key="10">
    <source>
        <dbReference type="Proteomes" id="UP000177088"/>
    </source>
</evidence>
<organism evidence="9 10">
    <name type="scientific">Candidatus Uhrbacteria bacterium RIFCSPHIGHO2_02_FULL_60_10</name>
    <dbReference type="NCBI Taxonomy" id="1802392"/>
    <lineage>
        <taxon>Bacteria</taxon>
        <taxon>Candidatus Uhriibacteriota</taxon>
    </lineage>
</organism>
<protein>
    <recommendedName>
        <fullName evidence="8">Peptidase M50 domain-containing protein</fullName>
    </recommendedName>
</protein>
<evidence type="ECO:0000256" key="2">
    <source>
        <dbReference type="ARBA" id="ARBA00004141"/>
    </source>
</evidence>
<dbReference type="Proteomes" id="UP000177088">
    <property type="component" value="Unassembled WGS sequence"/>
</dbReference>
<comment type="cofactor">
    <cofactor evidence="1">
        <name>Zn(2+)</name>
        <dbReference type="ChEBI" id="CHEBI:29105"/>
    </cofactor>
</comment>
<proteinExistence type="inferred from homology"/>
<reference evidence="9 10" key="1">
    <citation type="journal article" date="2016" name="Nat. Commun.">
        <title>Thousands of microbial genomes shed light on interconnected biogeochemical processes in an aquifer system.</title>
        <authorList>
            <person name="Anantharaman K."/>
            <person name="Brown C.T."/>
            <person name="Hug L.A."/>
            <person name="Sharon I."/>
            <person name="Castelle C.J."/>
            <person name="Probst A.J."/>
            <person name="Thomas B.C."/>
            <person name="Singh A."/>
            <person name="Wilkins M.J."/>
            <person name="Karaoz U."/>
            <person name="Brodie E.L."/>
            <person name="Williams K.H."/>
            <person name="Hubbard S.S."/>
            <person name="Banfield J.F."/>
        </authorList>
    </citation>
    <scope>NUCLEOTIDE SEQUENCE [LARGE SCALE GENOMIC DNA]</scope>
</reference>
<keyword evidence="4 7" id="KW-0812">Transmembrane</keyword>
<dbReference type="AlphaFoldDB" id="A0A1F7U9G4"/>
<keyword evidence="6 7" id="KW-0472">Membrane</keyword>
<dbReference type="GO" id="GO:0016020">
    <property type="term" value="C:membrane"/>
    <property type="evidence" value="ECO:0007669"/>
    <property type="project" value="UniProtKB-SubCell"/>
</dbReference>
<evidence type="ECO:0000313" key="9">
    <source>
        <dbReference type="EMBL" id="OGL74364.1"/>
    </source>
</evidence>
<evidence type="ECO:0000256" key="4">
    <source>
        <dbReference type="ARBA" id="ARBA00022692"/>
    </source>
</evidence>
<comment type="similarity">
    <text evidence="3">Belongs to the peptidase M50B family.</text>
</comment>
<feature type="transmembrane region" description="Helical" evidence="7">
    <location>
        <begin position="132"/>
        <end position="155"/>
    </location>
</feature>
<feature type="transmembrane region" description="Helical" evidence="7">
    <location>
        <begin position="196"/>
        <end position="215"/>
    </location>
</feature>
<dbReference type="InterPro" id="IPR008915">
    <property type="entry name" value="Peptidase_M50"/>
</dbReference>
<accession>A0A1F7U9G4</accession>
<dbReference type="Pfam" id="PF02163">
    <property type="entry name" value="Peptidase_M50"/>
    <property type="match status" value="1"/>
</dbReference>
<comment type="caution">
    <text evidence="9">The sequence shown here is derived from an EMBL/GenBank/DDBJ whole genome shotgun (WGS) entry which is preliminary data.</text>
</comment>
<evidence type="ECO:0000256" key="6">
    <source>
        <dbReference type="ARBA" id="ARBA00023136"/>
    </source>
</evidence>
<name>A0A1F7U9G4_9BACT</name>
<evidence type="ECO:0000256" key="1">
    <source>
        <dbReference type="ARBA" id="ARBA00001947"/>
    </source>
</evidence>
<evidence type="ECO:0000259" key="8">
    <source>
        <dbReference type="Pfam" id="PF02163"/>
    </source>
</evidence>
<feature type="transmembrane region" description="Helical" evidence="7">
    <location>
        <begin position="101"/>
        <end position="120"/>
    </location>
</feature>
<dbReference type="GO" id="GO:0006508">
    <property type="term" value="P:proteolysis"/>
    <property type="evidence" value="ECO:0007669"/>
    <property type="project" value="InterPro"/>
</dbReference>
<feature type="domain" description="Peptidase M50" evidence="8">
    <location>
        <begin position="12"/>
        <end position="116"/>
    </location>
</feature>
<keyword evidence="5 7" id="KW-1133">Transmembrane helix</keyword>
<dbReference type="EMBL" id="MGEA01000028">
    <property type="protein sequence ID" value="OGL74364.1"/>
    <property type="molecule type" value="Genomic_DNA"/>
</dbReference>
<evidence type="ECO:0000256" key="7">
    <source>
        <dbReference type="SAM" id="Phobius"/>
    </source>
</evidence>
<evidence type="ECO:0000256" key="5">
    <source>
        <dbReference type="ARBA" id="ARBA00022989"/>
    </source>
</evidence>
<evidence type="ECO:0000256" key="3">
    <source>
        <dbReference type="ARBA" id="ARBA00007931"/>
    </source>
</evidence>
<comment type="subcellular location">
    <subcellularLocation>
        <location evidence="2">Membrane</location>
        <topology evidence="2">Multi-pass membrane protein</topology>
    </subcellularLocation>
</comment>
<gene>
    <name evidence="9" type="ORF">A3C96_02435</name>
</gene>
<sequence>MLVGIALFCQATLAVMFLRTFLHEFGHYCADRFYGLPVSQFEIGEGPVRFSWTDRRGTTWTLRRSFGGGFVDVGSDTDGVPLDISPRARLLISAAGPCMDVVLIVALTTGAVGTVIALLLHPLGNEASVAVYFGQILAVAVFSISACLLSALVVLDLQCDIPESDNGQMEEASACLEPRRDWRDGLALTGVSALRLAPKLVLPLGMLLAGITIYVHL</sequence>